<feature type="region of interest" description="Disordered" evidence="1">
    <location>
        <begin position="283"/>
        <end position="336"/>
    </location>
</feature>
<accession>Q24DS0</accession>
<dbReference type="RefSeq" id="XP_001026165.2">
    <property type="nucleotide sequence ID" value="XM_001026165.2"/>
</dbReference>
<gene>
    <name evidence="2" type="ORF">TTHERM_00790670</name>
</gene>
<sequence>MEDIRVESQNLLHEKNEEDFIEMNILKQGCGFGLLISDFNEADEQQQVDRDFSKPFQVVKYYKRYNNFLGKVEDMAVISYPMTEMIPDNIPKALLQKYTNLTKKHENQKDLNNQNKESMYENKDIQLGFSEEQIESLDDLNDDDNCEWTQAYKFCQNFEKLIYLKVDLESQIQFNKILGQIKQKLLIVDDKYIEPRGENFLRLKHLSQPGINYIKYNGQYLIQFQDLQQLMITFTRLFMDNYNPKLDRNLFELFKKGNYIIQKSKPISVQKMDSKFFQQRKMEKQIERKQSLEQEEIQPHKKKMSSREEDIQMLQDQDEEEVEQNQCEQKSYSNNDMEQSIKNYNYLDKQIFVKDESSHNITQSKDTAETHLNQEKENKQAEHTENLIPQSCYSNKTPFSIQEKQKDEIINQPNENCKGIVLKQEQQTEENENAQKNENWQFIHKNDYCKKMLKNKQFIDKFKQKLQNGSQFLKIFRINKFKSFEQFYEDHQSLYDQIYLAYHSKNSKQQTDLLKIKYKNKFKQLFQQLYSEYKP</sequence>
<dbReference type="InParanoid" id="Q24DS0"/>
<evidence type="ECO:0000313" key="2">
    <source>
        <dbReference type="EMBL" id="EAS05920.2"/>
    </source>
</evidence>
<feature type="compositionally biased region" description="Basic and acidic residues" evidence="1">
    <location>
        <begin position="283"/>
        <end position="292"/>
    </location>
</feature>
<dbReference type="GeneID" id="7830378"/>
<dbReference type="EMBL" id="GG662316">
    <property type="protein sequence ID" value="EAS05920.2"/>
    <property type="molecule type" value="Genomic_DNA"/>
</dbReference>
<dbReference type="Proteomes" id="UP000009168">
    <property type="component" value="Unassembled WGS sequence"/>
</dbReference>
<protein>
    <submittedName>
        <fullName evidence="2">Uncharacterized protein</fullName>
    </submittedName>
</protein>
<reference evidence="3" key="1">
    <citation type="journal article" date="2006" name="PLoS Biol.">
        <title>Macronuclear genome sequence of the ciliate Tetrahymena thermophila, a model eukaryote.</title>
        <authorList>
            <person name="Eisen J.A."/>
            <person name="Coyne R.S."/>
            <person name="Wu M."/>
            <person name="Wu D."/>
            <person name="Thiagarajan M."/>
            <person name="Wortman J.R."/>
            <person name="Badger J.H."/>
            <person name="Ren Q."/>
            <person name="Amedeo P."/>
            <person name="Jones K.M."/>
            <person name="Tallon L.J."/>
            <person name="Delcher A.L."/>
            <person name="Salzberg S.L."/>
            <person name="Silva J.C."/>
            <person name="Haas B.J."/>
            <person name="Majoros W.H."/>
            <person name="Farzad M."/>
            <person name="Carlton J.M."/>
            <person name="Smith R.K. Jr."/>
            <person name="Garg J."/>
            <person name="Pearlman R.E."/>
            <person name="Karrer K.M."/>
            <person name="Sun L."/>
            <person name="Manning G."/>
            <person name="Elde N.C."/>
            <person name="Turkewitz A.P."/>
            <person name="Asai D.J."/>
            <person name="Wilkes D.E."/>
            <person name="Wang Y."/>
            <person name="Cai H."/>
            <person name="Collins K."/>
            <person name="Stewart B.A."/>
            <person name="Lee S.R."/>
            <person name="Wilamowska K."/>
            <person name="Weinberg Z."/>
            <person name="Ruzzo W.L."/>
            <person name="Wloga D."/>
            <person name="Gaertig J."/>
            <person name="Frankel J."/>
            <person name="Tsao C.-C."/>
            <person name="Gorovsky M.A."/>
            <person name="Keeling P.J."/>
            <person name="Waller R.F."/>
            <person name="Patron N.J."/>
            <person name="Cherry J.M."/>
            <person name="Stover N.A."/>
            <person name="Krieger C.J."/>
            <person name="del Toro C."/>
            <person name="Ryder H.F."/>
            <person name="Williamson S.C."/>
            <person name="Barbeau R.A."/>
            <person name="Hamilton E.P."/>
            <person name="Orias E."/>
        </authorList>
    </citation>
    <scope>NUCLEOTIDE SEQUENCE [LARGE SCALE GENOMIC DNA]</scope>
    <source>
        <strain evidence="3">SB210</strain>
    </source>
</reference>
<keyword evidence="3" id="KW-1185">Reference proteome</keyword>
<evidence type="ECO:0000256" key="1">
    <source>
        <dbReference type="SAM" id="MobiDB-lite"/>
    </source>
</evidence>
<name>Q24DS0_TETTS</name>
<proteinExistence type="predicted"/>
<dbReference type="KEGG" id="tet:TTHERM_00790670"/>
<dbReference type="HOGENOM" id="CLU_618944_0_0_1"/>
<organism evidence="2 3">
    <name type="scientific">Tetrahymena thermophila (strain SB210)</name>
    <dbReference type="NCBI Taxonomy" id="312017"/>
    <lineage>
        <taxon>Eukaryota</taxon>
        <taxon>Sar</taxon>
        <taxon>Alveolata</taxon>
        <taxon>Ciliophora</taxon>
        <taxon>Intramacronucleata</taxon>
        <taxon>Oligohymenophorea</taxon>
        <taxon>Hymenostomatida</taxon>
        <taxon>Tetrahymenina</taxon>
        <taxon>Tetrahymenidae</taxon>
        <taxon>Tetrahymena</taxon>
    </lineage>
</organism>
<evidence type="ECO:0000313" key="3">
    <source>
        <dbReference type="Proteomes" id="UP000009168"/>
    </source>
</evidence>
<dbReference type="AlphaFoldDB" id="Q24DS0"/>